<comment type="caution">
    <text evidence="1">The sequence shown here is derived from an EMBL/GenBank/DDBJ whole genome shotgun (WGS) entry which is preliminary data.</text>
</comment>
<protein>
    <submittedName>
        <fullName evidence="1">Uncharacterized protein</fullName>
    </submittedName>
</protein>
<dbReference type="AlphaFoldDB" id="A0A069RE31"/>
<dbReference type="Proteomes" id="UP000027946">
    <property type="component" value="Unassembled WGS sequence"/>
</dbReference>
<dbReference type="SUPFAM" id="SSF81593">
    <property type="entry name" value="Nucleotidyltransferase substrate binding subunit/domain"/>
    <property type="match status" value="1"/>
</dbReference>
<accession>A0A069RE31</accession>
<organism evidence="1 2">
    <name type="scientific">Peptoclostridium litorale DSM 5388</name>
    <dbReference type="NCBI Taxonomy" id="1121324"/>
    <lineage>
        <taxon>Bacteria</taxon>
        <taxon>Bacillati</taxon>
        <taxon>Bacillota</taxon>
        <taxon>Clostridia</taxon>
        <taxon>Peptostreptococcales</taxon>
        <taxon>Peptoclostridiaceae</taxon>
        <taxon>Peptoclostridium</taxon>
    </lineage>
</organism>
<reference evidence="1 2" key="1">
    <citation type="submission" date="2014-03" db="EMBL/GenBank/DDBJ databases">
        <title>Genome sequence of Clostridium litorale W6, DSM 5388.</title>
        <authorList>
            <person name="Poehlein A."/>
            <person name="Jagirdar A."/>
            <person name="Khonsari B."/>
            <person name="Chibani C.M."/>
            <person name="Gutierrez Gutierrez D.A."/>
            <person name="Davydova E."/>
            <person name="Alghaithi H.S."/>
            <person name="Nair K.P."/>
            <person name="Dhamotharan K."/>
            <person name="Chandran L."/>
            <person name="G W."/>
            <person name="Daniel R."/>
        </authorList>
    </citation>
    <scope>NUCLEOTIDE SEQUENCE [LARGE SCALE GENOMIC DNA]</scope>
    <source>
        <strain evidence="1 2">W6</strain>
    </source>
</reference>
<dbReference type="OrthoDB" id="13547at2"/>
<name>A0A069RE31_PEPLI</name>
<sequence length="152" mass="17615">MRLTDFGRDEKEVLTEGINLLKGANEILKYSYETCSKIGIKEEYTFDELDRFEALTSRFSRASDILIQKVFRRIDIIELEGSGTVIDRINRAEKRNIVEDAEKLKKIRRLRNDIAHEYLPEVVSGIFKEVLRMTAILIGDIEKTIEYASALQ</sequence>
<dbReference type="RefSeq" id="WP_038264818.1">
    <property type="nucleotide sequence ID" value="NZ_FSRH01000002.1"/>
</dbReference>
<keyword evidence="2" id="KW-1185">Reference proteome</keyword>
<dbReference type="Gene3D" id="1.20.120.330">
    <property type="entry name" value="Nucleotidyltransferases domain 2"/>
    <property type="match status" value="1"/>
</dbReference>
<gene>
    <name evidence="1" type="ORF">CLIT_11c00300</name>
</gene>
<evidence type="ECO:0000313" key="2">
    <source>
        <dbReference type="Proteomes" id="UP000027946"/>
    </source>
</evidence>
<evidence type="ECO:0000313" key="1">
    <source>
        <dbReference type="EMBL" id="KDR95003.1"/>
    </source>
</evidence>
<dbReference type="EMBL" id="JJMM01000011">
    <property type="protein sequence ID" value="KDR95003.1"/>
    <property type="molecule type" value="Genomic_DNA"/>
</dbReference>
<dbReference type="eggNOG" id="ENOG5032Z61">
    <property type="taxonomic scope" value="Bacteria"/>
</dbReference>
<proteinExistence type="predicted"/>
<dbReference type="STRING" id="1121324.CLIT_11c00300"/>